<gene>
    <name evidence="2" type="ORF">RHOBADRAFT_41533</name>
</gene>
<feature type="compositionally biased region" description="Pro residues" evidence="1">
    <location>
        <begin position="150"/>
        <end position="160"/>
    </location>
</feature>
<feature type="region of interest" description="Disordered" evidence="1">
    <location>
        <begin position="86"/>
        <end position="194"/>
    </location>
</feature>
<dbReference type="EMBL" id="KQ474074">
    <property type="protein sequence ID" value="KPV77539.1"/>
    <property type="molecule type" value="Genomic_DNA"/>
</dbReference>
<evidence type="ECO:0000256" key="1">
    <source>
        <dbReference type="SAM" id="MobiDB-lite"/>
    </source>
</evidence>
<proteinExistence type="predicted"/>
<dbReference type="GeneID" id="28974352"/>
<sequence length="194" mass="20811">MPPTPRTPRTPTRLNPRQPDPAMRATFEGLKAQFDSGLPVELPGCDPAPGGVRIYRGADLYTSEGRQETVRLLVRDKNDGDAEFWVAQASGEAEPGSSEAPAQVGKGQNALSSDDDDDDKMATSRSSSSGPERTTPRRKASKAAAGSSSPRPPRATPPSSPSKARRGTRLDSPMVDPEPDQDSEDEDMPRARRT</sequence>
<accession>A0A194SAC4</accession>
<organism evidence="2 3">
    <name type="scientific">Rhodotorula graminis (strain WP1)</name>
    <dbReference type="NCBI Taxonomy" id="578459"/>
    <lineage>
        <taxon>Eukaryota</taxon>
        <taxon>Fungi</taxon>
        <taxon>Dikarya</taxon>
        <taxon>Basidiomycota</taxon>
        <taxon>Pucciniomycotina</taxon>
        <taxon>Microbotryomycetes</taxon>
        <taxon>Sporidiobolales</taxon>
        <taxon>Sporidiobolaceae</taxon>
        <taxon>Rhodotorula</taxon>
    </lineage>
</organism>
<evidence type="ECO:0000313" key="3">
    <source>
        <dbReference type="Proteomes" id="UP000053890"/>
    </source>
</evidence>
<name>A0A194SAC4_RHOGW</name>
<reference evidence="2 3" key="1">
    <citation type="journal article" date="2015" name="Front. Microbiol.">
        <title>Genome sequence of the plant growth promoting endophytic yeast Rhodotorula graminis WP1.</title>
        <authorList>
            <person name="Firrincieli A."/>
            <person name="Otillar R."/>
            <person name="Salamov A."/>
            <person name="Schmutz J."/>
            <person name="Khan Z."/>
            <person name="Redman R.S."/>
            <person name="Fleck N.D."/>
            <person name="Lindquist E."/>
            <person name="Grigoriev I.V."/>
            <person name="Doty S.L."/>
        </authorList>
    </citation>
    <scope>NUCLEOTIDE SEQUENCE [LARGE SCALE GENOMIC DNA]</scope>
    <source>
        <strain evidence="2 3">WP1</strain>
    </source>
</reference>
<dbReference type="Proteomes" id="UP000053890">
    <property type="component" value="Unassembled WGS sequence"/>
</dbReference>
<dbReference type="AlphaFoldDB" id="A0A194SAC4"/>
<feature type="region of interest" description="Disordered" evidence="1">
    <location>
        <begin position="1"/>
        <end position="22"/>
    </location>
</feature>
<feature type="compositionally biased region" description="Acidic residues" evidence="1">
    <location>
        <begin position="177"/>
        <end position="187"/>
    </location>
</feature>
<evidence type="ECO:0000313" key="2">
    <source>
        <dbReference type="EMBL" id="KPV77539.1"/>
    </source>
</evidence>
<dbReference type="RefSeq" id="XP_018273588.1">
    <property type="nucleotide sequence ID" value="XM_018413903.1"/>
</dbReference>
<keyword evidence="3" id="KW-1185">Reference proteome</keyword>
<feature type="compositionally biased region" description="Polar residues" evidence="1">
    <location>
        <begin position="123"/>
        <end position="132"/>
    </location>
</feature>
<protein>
    <submittedName>
        <fullName evidence="2">Uncharacterized protein</fullName>
    </submittedName>
</protein>